<accession>A0A820RJH9</accession>
<gene>
    <name evidence="1" type="ORF">TIS948_LOCUS14644</name>
    <name evidence="2" type="ORF">UJA718_LOCUS22201</name>
</gene>
<dbReference type="EMBL" id="CAJNXB010002400">
    <property type="protein sequence ID" value="CAF3241212.1"/>
    <property type="molecule type" value="Genomic_DNA"/>
</dbReference>
<proteinExistence type="predicted"/>
<comment type="caution">
    <text evidence="2">The sequence shown here is derived from an EMBL/GenBank/DDBJ whole genome shotgun (WGS) entry which is preliminary data.</text>
</comment>
<dbReference type="OrthoDB" id="10037780at2759"/>
<evidence type="ECO:0000313" key="2">
    <source>
        <dbReference type="EMBL" id="CAF4442457.1"/>
    </source>
</evidence>
<dbReference type="EMBL" id="CAJOBP010004510">
    <property type="protein sequence ID" value="CAF4442457.1"/>
    <property type="molecule type" value="Genomic_DNA"/>
</dbReference>
<name>A0A820RJH9_9BILA</name>
<dbReference type="AlphaFoldDB" id="A0A820RJH9"/>
<evidence type="ECO:0000313" key="3">
    <source>
        <dbReference type="Proteomes" id="UP000663873"/>
    </source>
</evidence>
<sequence>MLEGHCDFGTAVGSQGSIYKNLNKYTIRMQTGPISNGVIPYSGAIDNTSYMANYSKEFSTDYSSVFSSTDSKKDKIKKVLMYSINNPLYFLYQNPSTETNQFKKVRDWVSDENGQFTDRWGHDTEKSPFDPCPEGWRIPDAFYANMHTTLPPSSNFYSHWPLSHGNNPWYYNGYQASGTGQYGLAPSIVYHAERDAYSPANKFYPGSRSIIHNYPATRFGFVFDNSRYKIGSYPNNGIRGFQGGKDLTMTTADGPLRLRFYISGVWRTSPIDAYSDVAIGLHFNIESSAEFNMQTGYPYYPQAAMSCRCAKIKYDGNGNEIGRYEPAAIEVPKNAMAKAVNVFKNRSIYLS</sequence>
<dbReference type="Proteomes" id="UP000663825">
    <property type="component" value="Unassembled WGS sequence"/>
</dbReference>
<keyword evidence="3" id="KW-1185">Reference proteome</keyword>
<organism evidence="2 3">
    <name type="scientific">Rotaria socialis</name>
    <dbReference type="NCBI Taxonomy" id="392032"/>
    <lineage>
        <taxon>Eukaryota</taxon>
        <taxon>Metazoa</taxon>
        <taxon>Spiralia</taxon>
        <taxon>Gnathifera</taxon>
        <taxon>Rotifera</taxon>
        <taxon>Eurotatoria</taxon>
        <taxon>Bdelloidea</taxon>
        <taxon>Philodinida</taxon>
        <taxon>Philodinidae</taxon>
        <taxon>Rotaria</taxon>
    </lineage>
</organism>
<evidence type="ECO:0000313" key="1">
    <source>
        <dbReference type="EMBL" id="CAF3241212.1"/>
    </source>
</evidence>
<dbReference type="Proteomes" id="UP000663873">
    <property type="component" value="Unassembled WGS sequence"/>
</dbReference>
<protein>
    <submittedName>
        <fullName evidence="2">Uncharacterized protein</fullName>
    </submittedName>
</protein>
<reference evidence="2" key="1">
    <citation type="submission" date="2021-02" db="EMBL/GenBank/DDBJ databases">
        <authorList>
            <person name="Nowell W R."/>
        </authorList>
    </citation>
    <scope>NUCLEOTIDE SEQUENCE</scope>
</reference>